<dbReference type="STRING" id="633440.SAMN05421869_118115"/>
<keyword evidence="1" id="KW-1133">Transmembrane helix</keyword>
<dbReference type="OrthoDB" id="3267263at2"/>
<feature type="transmembrane region" description="Helical" evidence="1">
    <location>
        <begin position="76"/>
        <end position="98"/>
    </location>
</feature>
<organism evidence="2 3">
    <name type="scientific">Nonomuraea jiangxiensis</name>
    <dbReference type="NCBI Taxonomy" id="633440"/>
    <lineage>
        <taxon>Bacteria</taxon>
        <taxon>Bacillati</taxon>
        <taxon>Actinomycetota</taxon>
        <taxon>Actinomycetes</taxon>
        <taxon>Streptosporangiales</taxon>
        <taxon>Streptosporangiaceae</taxon>
        <taxon>Nonomuraea</taxon>
    </lineage>
</organism>
<protein>
    <submittedName>
        <fullName evidence="2">DoxX protein</fullName>
    </submittedName>
</protein>
<keyword evidence="3" id="KW-1185">Reference proteome</keyword>
<dbReference type="Proteomes" id="UP000199202">
    <property type="component" value="Unassembled WGS sequence"/>
</dbReference>
<evidence type="ECO:0000313" key="3">
    <source>
        <dbReference type="Proteomes" id="UP000199202"/>
    </source>
</evidence>
<proteinExistence type="predicted"/>
<keyword evidence="1" id="KW-0812">Transmembrane</keyword>
<dbReference type="EMBL" id="FNDJ01000018">
    <property type="protein sequence ID" value="SDK73945.1"/>
    <property type="molecule type" value="Genomic_DNA"/>
</dbReference>
<dbReference type="AlphaFoldDB" id="A0A1G9ED31"/>
<name>A0A1G9ED31_9ACTN</name>
<evidence type="ECO:0000313" key="2">
    <source>
        <dbReference type="EMBL" id="SDK73945.1"/>
    </source>
</evidence>
<dbReference type="RefSeq" id="WP_090941397.1">
    <property type="nucleotide sequence ID" value="NZ_FNDJ01000018.1"/>
</dbReference>
<reference evidence="2 3" key="1">
    <citation type="submission" date="2016-10" db="EMBL/GenBank/DDBJ databases">
        <authorList>
            <person name="de Groot N.N."/>
        </authorList>
    </citation>
    <scope>NUCLEOTIDE SEQUENCE [LARGE SCALE GENOMIC DNA]</scope>
    <source>
        <strain evidence="2 3">CGMCC 4.6533</strain>
    </source>
</reference>
<sequence>MRIFARTHQLPPRLAAGAFFLNSGLGKINADPQTAAFLHGTAANVYPFLRRLDPQTFTRVLSRCEVGLGLALLTPFVPSLVAGAGLTAFAAGLVGLYLRTPGLRREGSLRPTPQGLSMAKDVWLLGIGLGLVAEELAHRRSPLPGR</sequence>
<keyword evidence="1" id="KW-0472">Membrane</keyword>
<gene>
    <name evidence="2" type="ORF">SAMN05421869_118115</name>
</gene>
<accession>A0A1G9ED31</accession>
<evidence type="ECO:0000256" key="1">
    <source>
        <dbReference type="SAM" id="Phobius"/>
    </source>
</evidence>